<evidence type="ECO:0000313" key="2">
    <source>
        <dbReference type="Proteomes" id="UP000675163"/>
    </source>
</evidence>
<dbReference type="EMBL" id="JAFIDA010000001">
    <property type="protein sequence ID" value="MBP1327373.1"/>
    <property type="molecule type" value="Genomic_DNA"/>
</dbReference>
<comment type="caution">
    <text evidence="1">The sequence shown here is derived from an EMBL/GenBank/DDBJ whole genome shotgun (WGS) entry which is preliminary data.</text>
</comment>
<organism evidence="1 2">
    <name type="scientific">Leucobacter exalbidus</name>
    <dbReference type="NCBI Taxonomy" id="662960"/>
    <lineage>
        <taxon>Bacteria</taxon>
        <taxon>Bacillati</taxon>
        <taxon>Actinomycetota</taxon>
        <taxon>Actinomycetes</taxon>
        <taxon>Micrococcales</taxon>
        <taxon>Microbacteriaceae</taxon>
        <taxon>Leucobacter</taxon>
    </lineage>
</organism>
<keyword evidence="2" id="KW-1185">Reference proteome</keyword>
<accession>A0A940PV30</accession>
<gene>
    <name evidence="1" type="ORF">JOF28_002605</name>
</gene>
<sequence length="92" mass="9723">MSAREAEASVLRGTASMGRVLTSVPQILRKIAGQSSTCAPLMMCKLLISDLFIGLVRATATATAKALAEALTRAAQALNEAHRNTTIEPRDI</sequence>
<proteinExistence type="predicted"/>
<name>A0A940PV30_9MICO</name>
<dbReference type="RefSeq" id="WP_209706136.1">
    <property type="nucleotide sequence ID" value="NZ_JAFIDA010000001.1"/>
</dbReference>
<dbReference type="AlphaFoldDB" id="A0A940PV30"/>
<evidence type="ECO:0000313" key="1">
    <source>
        <dbReference type="EMBL" id="MBP1327373.1"/>
    </source>
</evidence>
<dbReference type="Proteomes" id="UP000675163">
    <property type="component" value="Unassembled WGS sequence"/>
</dbReference>
<reference evidence="1" key="1">
    <citation type="submission" date="2021-02" db="EMBL/GenBank/DDBJ databases">
        <title>Sequencing the genomes of 1000 actinobacteria strains.</title>
        <authorList>
            <person name="Klenk H.-P."/>
        </authorList>
    </citation>
    <scope>NUCLEOTIDE SEQUENCE</scope>
    <source>
        <strain evidence="1">DSM 22850</strain>
    </source>
</reference>
<protein>
    <submittedName>
        <fullName evidence="1">Uncharacterized protein</fullName>
    </submittedName>
</protein>